<organism evidence="2 3">
    <name type="scientific">Thiorhodococcus fuscus</name>
    <dbReference type="NCBI Taxonomy" id="527200"/>
    <lineage>
        <taxon>Bacteria</taxon>
        <taxon>Pseudomonadati</taxon>
        <taxon>Pseudomonadota</taxon>
        <taxon>Gammaproteobacteria</taxon>
        <taxon>Chromatiales</taxon>
        <taxon>Chromatiaceae</taxon>
        <taxon>Thiorhodococcus</taxon>
    </lineage>
</organism>
<accession>A0ABW4Y3U9</accession>
<proteinExistence type="predicted"/>
<feature type="signal peptide" evidence="1">
    <location>
        <begin position="1"/>
        <end position="26"/>
    </location>
</feature>
<dbReference type="Proteomes" id="UP001597337">
    <property type="component" value="Unassembled WGS sequence"/>
</dbReference>
<dbReference type="SUPFAM" id="SSF53850">
    <property type="entry name" value="Periplasmic binding protein-like II"/>
    <property type="match status" value="1"/>
</dbReference>
<reference evidence="3" key="1">
    <citation type="journal article" date="2019" name="Int. J. Syst. Evol. Microbiol.">
        <title>The Global Catalogue of Microorganisms (GCM) 10K type strain sequencing project: providing services to taxonomists for standard genome sequencing and annotation.</title>
        <authorList>
            <consortium name="The Broad Institute Genomics Platform"/>
            <consortium name="The Broad Institute Genome Sequencing Center for Infectious Disease"/>
            <person name="Wu L."/>
            <person name="Ma J."/>
        </authorList>
    </citation>
    <scope>NUCLEOTIDE SEQUENCE [LARGE SCALE GENOMIC DNA]</scope>
    <source>
        <strain evidence="3">KACC 12597</strain>
    </source>
</reference>
<dbReference type="RefSeq" id="WP_386022515.1">
    <property type="nucleotide sequence ID" value="NZ_JBHUHX010000004.1"/>
</dbReference>
<dbReference type="EMBL" id="JBHUHX010000004">
    <property type="protein sequence ID" value="MFD2110634.1"/>
    <property type="molecule type" value="Genomic_DNA"/>
</dbReference>
<evidence type="ECO:0000256" key="1">
    <source>
        <dbReference type="SAM" id="SignalP"/>
    </source>
</evidence>
<name>A0ABW4Y3U9_9GAMM</name>
<evidence type="ECO:0008006" key="4">
    <source>
        <dbReference type="Google" id="ProtNLM"/>
    </source>
</evidence>
<evidence type="ECO:0000313" key="3">
    <source>
        <dbReference type="Proteomes" id="UP001597337"/>
    </source>
</evidence>
<feature type="chain" id="PRO_5045890617" description="Phosphate ABC transporter substrate-binding protein" evidence="1">
    <location>
        <begin position="27"/>
        <end position="149"/>
    </location>
</feature>
<comment type="caution">
    <text evidence="2">The sequence shown here is derived from an EMBL/GenBank/DDBJ whole genome shotgun (WGS) entry which is preliminary data.</text>
</comment>
<sequence length="149" mass="16672">MAPLRSRRLIPPLLLGMLTLASSAIADEAALVVVMHAGAGIETLTRDQVINIFLGRFRKLPNGHLAIPIDQDSDHPMKAEFYRRLVGKNPAEIRAYWARLIFSGKTAPPREAKSEEQMIEWLMTQPGAIGYLPTDRLREPLKAVFTLDQ</sequence>
<dbReference type="Gene3D" id="3.40.190.10">
    <property type="entry name" value="Periplasmic binding protein-like II"/>
    <property type="match status" value="1"/>
</dbReference>
<evidence type="ECO:0000313" key="2">
    <source>
        <dbReference type="EMBL" id="MFD2110634.1"/>
    </source>
</evidence>
<keyword evidence="1" id="KW-0732">Signal</keyword>
<gene>
    <name evidence="2" type="ORF">ACFSJC_02120</name>
</gene>
<keyword evidence="3" id="KW-1185">Reference proteome</keyword>
<protein>
    <recommendedName>
        <fullName evidence="4">Phosphate ABC transporter substrate-binding protein</fullName>
    </recommendedName>
</protein>